<name>A0A9W6TY59_9STRA</name>
<reference evidence="2" key="1">
    <citation type="submission" date="2023-04" db="EMBL/GenBank/DDBJ databases">
        <title>Phytophthora fragariaefolia NBRC 109709.</title>
        <authorList>
            <person name="Ichikawa N."/>
            <person name="Sato H."/>
            <person name="Tonouchi N."/>
        </authorList>
    </citation>
    <scope>NUCLEOTIDE SEQUENCE</scope>
    <source>
        <strain evidence="2">NBRC 109709</strain>
    </source>
</reference>
<gene>
    <name evidence="2" type="ORF">Pfra01_000307900</name>
</gene>
<sequence length="165" mass="18751">MGRLADYLIVWKDLRWDVKLLMEDRLEYPAALALAGEDKCLHSSFPLDDLTIMLLSMHRLDSAPWTTYVPRRYFTVASEALEGLRRTETHIPEWRVTPGPSLDDGEIYLLKSADEAEDKAERAEGYNPLQDQDDEVDDEDEISDDASDDGVLNVAQRTIKRLPAG</sequence>
<dbReference type="AlphaFoldDB" id="A0A9W6TY59"/>
<dbReference type="EMBL" id="BSXT01000241">
    <property type="protein sequence ID" value="GMF21942.1"/>
    <property type="molecule type" value="Genomic_DNA"/>
</dbReference>
<evidence type="ECO:0000313" key="2">
    <source>
        <dbReference type="EMBL" id="GMF21942.1"/>
    </source>
</evidence>
<organism evidence="2 3">
    <name type="scientific">Phytophthora fragariaefolia</name>
    <dbReference type="NCBI Taxonomy" id="1490495"/>
    <lineage>
        <taxon>Eukaryota</taxon>
        <taxon>Sar</taxon>
        <taxon>Stramenopiles</taxon>
        <taxon>Oomycota</taxon>
        <taxon>Peronosporomycetes</taxon>
        <taxon>Peronosporales</taxon>
        <taxon>Peronosporaceae</taxon>
        <taxon>Phytophthora</taxon>
    </lineage>
</organism>
<keyword evidence="3" id="KW-1185">Reference proteome</keyword>
<dbReference type="Proteomes" id="UP001165121">
    <property type="component" value="Unassembled WGS sequence"/>
</dbReference>
<evidence type="ECO:0000313" key="3">
    <source>
        <dbReference type="Proteomes" id="UP001165121"/>
    </source>
</evidence>
<dbReference type="OrthoDB" id="146597at2759"/>
<protein>
    <submittedName>
        <fullName evidence="2">Unnamed protein product</fullName>
    </submittedName>
</protein>
<accession>A0A9W6TY59</accession>
<proteinExistence type="predicted"/>
<feature type="compositionally biased region" description="Acidic residues" evidence="1">
    <location>
        <begin position="131"/>
        <end position="148"/>
    </location>
</feature>
<comment type="caution">
    <text evidence="2">The sequence shown here is derived from an EMBL/GenBank/DDBJ whole genome shotgun (WGS) entry which is preliminary data.</text>
</comment>
<evidence type="ECO:0000256" key="1">
    <source>
        <dbReference type="SAM" id="MobiDB-lite"/>
    </source>
</evidence>
<feature type="region of interest" description="Disordered" evidence="1">
    <location>
        <begin position="116"/>
        <end position="150"/>
    </location>
</feature>